<organism evidence="1 2">
    <name type="scientific">Acinetobacter bohemicus</name>
    <dbReference type="NCBI Taxonomy" id="1435036"/>
    <lineage>
        <taxon>Bacteria</taxon>
        <taxon>Pseudomonadati</taxon>
        <taxon>Pseudomonadota</taxon>
        <taxon>Gammaproteobacteria</taxon>
        <taxon>Moraxellales</taxon>
        <taxon>Moraxellaceae</taxon>
        <taxon>Acinetobacter</taxon>
    </lineage>
</organism>
<protein>
    <submittedName>
        <fullName evidence="1">Mu-like prophage protein gp36</fullName>
    </submittedName>
</protein>
<accession>A0A1I6W0P4</accession>
<evidence type="ECO:0000313" key="2">
    <source>
        <dbReference type="Proteomes" id="UP000182827"/>
    </source>
</evidence>
<keyword evidence="2" id="KW-1185">Reference proteome</keyword>
<dbReference type="Pfam" id="PF07030">
    <property type="entry name" value="Phage_Mu_Gp36"/>
    <property type="match status" value="1"/>
</dbReference>
<dbReference type="RefSeq" id="WP_074947573.1">
    <property type="nucleotide sequence ID" value="NZ_CAJJDZ010000007.1"/>
</dbReference>
<reference evidence="2" key="1">
    <citation type="submission" date="2016-10" db="EMBL/GenBank/DDBJ databases">
        <authorList>
            <person name="Varghese N."/>
            <person name="Submissions S."/>
        </authorList>
    </citation>
    <scope>NUCLEOTIDE SEQUENCE [LARGE SCALE GENOMIC DNA]</scope>
    <source>
        <strain evidence="2">ANC 5076</strain>
    </source>
</reference>
<proteinExistence type="predicted"/>
<gene>
    <name evidence="1" type="ORF">SAMN05444586_103722</name>
</gene>
<evidence type="ECO:0000313" key="1">
    <source>
        <dbReference type="EMBL" id="SFT19536.1"/>
    </source>
</evidence>
<dbReference type="InterPro" id="IPR009752">
    <property type="entry name" value="Phage_Mu_GpJ"/>
</dbReference>
<sequence length="157" mass="17605">MYATESDLKKRFGAQRIDELKLNHIVEVAEGEEPEPVDVVQVALQDAEEEINGYIGGRYPLPLANVPSNLKRIACDIARYRLYSEQPLEHITKLYDDAIAFLKRVQDKKADLQILDEQSKDIIDDEPKNKPSTAPIGTTYTGGVFGDSVLNMMPSIK</sequence>
<name>A0A1I6W0P4_9GAMM</name>
<dbReference type="AlphaFoldDB" id="A0A1I6W0P4"/>
<dbReference type="Proteomes" id="UP000182827">
    <property type="component" value="Unassembled WGS sequence"/>
</dbReference>
<dbReference type="EMBL" id="FOZU01000037">
    <property type="protein sequence ID" value="SFT19536.1"/>
    <property type="molecule type" value="Genomic_DNA"/>
</dbReference>